<name>A0A9D1RF91_9FIRM</name>
<keyword evidence="1" id="KW-1133">Transmembrane helix</keyword>
<accession>A0A9D1RF91</accession>
<proteinExistence type="predicted"/>
<dbReference type="EMBL" id="DXGE01000024">
    <property type="protein sequence ID" value="HIW86003.1"/>
    <property type="molecule type" value="Genomic_DNA"/>
</dbReference>
<evidence type="ECO:0000313" key="2">
    <source>
        <dbReference type="EMBL" id="HIW86003.1"/>
    </source>
</evidence>
<keyword evidence="1" id="KW-0812">Transmembrane</keyword>
<reference evidence="2" key="2">
    <citation type="submission" date="2021-04" db="EMBL/GenBank/DDBJ databases">
        <authorList>
            <person name="Gilroy R."/>
        </authorList>
    </citation>
    <scope>NUCLEOTIDE SEQUENCE</scope>
    <source>
        <strain evidence="2">421</strain>
    </source>
</reference>
<evidence type="ECO:0000256" key="1">
    <source>
        <dbReference type="SAM" id="Phobius"/>
    </source>
</evidence>
<feature type="transmembrane region" description="Helical" evidence="1">
    <location>
        <begin position="67"/>
        <end position="89"/>
    </location>
</feature>
<keyword evidence="1" id="KW-0472">Membrane</keyword>
<evidence type="ECO:0000313" key="3">
    <source>
        <dbReference type="Proteomes" id="UP000824205"/>
    </source>
</evidence>
<dbReference type="Proteomes" id="UP000824205">
    <property type="component" value="Unassembled WGS sequence"/>
</dbReference>
<organism evidence="2 3">
    <name type="scientific">Candidatus Eubacterium faecipullorum</name>
    <dbReference type="NCBI Taxonomy" id="2838571"/>
    <lineage>
        <taxon>Bacteria</taxon>
        <taxon>Bacillati</taxon>
        <taxon>Bacillota</taxon>
        <taxon>Clostridia</taxon>
        <taxon>Eubacteriales</taxon>
        <taxon>Eubacteriaceae</taxon>
        <taxon>Eubacterium</taxon>
    </lineage>
</organism>
<comment type="caution">
    <text evidence="2">The sequence shown here is derived from an EMBL/GenBank/DDBJ whole genome shotgun (WGS) entry which is preliminary data.</text>
</comment>
<protein>
    <recommendedName>
        <fullName evidence="4">Cell division protein FtsL</fullName>
    </recommendedName>
</protein>
<dbReference type="AlphaFoldDB" id="A0A9D1RF91"/>
<reference evidence="2" key="1">
    <citation type="journal article" date="2021" name="PeerJ">
        <title>Extensive microbial diversity within the chicken gut microbiome revealed by metagenomics and culture.</title>
        <authorList>
            <person name="Gilroy R."/>
            <person name="Ravi A."/>
            <person name="Getino M."/>
            <person name="Pursley I."/>
            <person name="Horton D.L."/>
            <person name="Alikhan N.F."/>
            <person name="Baker D."/>
            <person name="Gharbi K."/>
            <person name="Hall N."/>
            <person name="Watson M."/>
            <person name="Adriaenssens E.M."/>
            <person name="Foster-Nyarko E."/>
            <person name="Jarju S."/>
            <person name="Secka A."/>
            <person name="Antonio M."/>
            <person name="Oren A."/>
            <person name="Chaudhuri R.R."/>
            <person name="La Ragione R."/>
            <person name="Hildebrand F."/>
            <person name="Pallen M.J."/>
        </authorList>
    </citation>
    <scope>NUCLEOTIDE SEQUENCE</scope>
    <source>
        <strain evidence="2">421</strain>
    </source>
</reference>
<evidence type="ECO:0008006" key="4">
    <source>
        <dbReference type="Google" id="ProtNLM"/>
    </source>
</evidence>
<gene>
    <name evidence="2" type="ORF">IAA48_05850</name>
</gene>
<sequence length="175" mass="19532">MVNTNDFRRYSYEGDAAYALEAFNKTRSSAVPQTKKAPKRKLTLSPRTVKKSRSQLVKEQRAARVKVIETVAVVGLVLAMFTGVLFTYVQKNELSKSISQIQQDISVAKSDNVSLNAQLESLVSVSQIDTYAIDELGMTRLQSNQITYIDTADYMARQAQETQAQEAQAQQDDAE</sequence>